<dbReference type="RefSeq" id="WP_269894025.1">
    <property type="nucleotide sequence ID" value="NZ_JAPZPY010000003.1"/>
</dbReference>
<dbReference type="Proteomes" id="UP001142153">
    <property type="component" value="Unassembled WGS sequence"/>
</dbReference>
<evidence type="ECO:0000313" key="1">
    <source>
        <dbReference type="EMBL" id="MCZ8379333.1"/>
    </source>
</evidence>
<dbReference type="EMBL" id="JAPZPY010000003">
    <property type="protein sequence ID" value="MCZ8379333.1"/>
    <property type="molecule type" value="Genomic_DNA"/>
</dbReference>
<proteinExistence type="predicted"/>
<keyword evidence="2" id="KW-1185">Reference proteome</keyword>
<reference evidence="1" key="1">
    <citation type="submission" date="2022-12" db="EMBL/GenBank/DDBJ databases">
        <authorList>
            <person name="Deng Y."/>
            <person name="Zhang Y.-Q."/>
        </authorList>
    </citation>
    <scope>NUCLEOTIDE SEQUENCE</scope>
    <source>
        <strain evidence="1">CPCC 205372</strain>
    </source>
</reference>
<accession>A0ABT4PRZ6</accession>
<evidence type="ECO:0000313" key="2">
    <source>
        <dbReference type="Proteomes" id="UP001142153"/>
    </source>
</evidence>
<name>A0ABT4PRZ6_9MYCO</name>
<protein>
    <submittedName>
        <fullName evidence="1">Uncharacterized protein</fullName>
    </submittedName>
</protein>
<comment type="caution">
    <text evidence="1">The sequence shown here is derived from an EMBL/GenBank/DDBJ whole genome shotgun (WGS) entry which is preliminary data.</text>
</comment>
<organism evidence="1 2">
    <name type="scientific">Mycobacterium hippophais</name>
    <dbReference type="NCBI Taxonomy" id="3016340"/>
    <lineage>
        <taxon>Bacteria</taxon>
        <taxon>Bacillati</taxon>
        <taxon>Actinomycetota</taxon>
        <taxon>Actinomycetes</taxon>
        <taxon>Mycobacteriales</taxon>
        <taxon>Mycobacteriaceae</taxon>
        <taxon>Mycobacterium</taxon>
    </lineage>
</organism>
<gene>
    <name evidence="1" type="ORF">O6P37_10695</name>
</gene>
<sequence>MTNDWRFAIDEILHSLSFTEEITEEFVRWVADNAVRYEALDLGPHAYYQAIEDSLASGEILDGGDQLPQFSQIQLADFLRAVATELDARRPWPEPSFRNLDSAESREAFGQTVPVARLQASVREITDLLQKGFRPVGDSDPEQQLLVLRLITGETVFLSGIDRRGETVTLSVDPSGPGDNASTIEHFIAATNLPSDLVIT</sequence>